<dbReference type="Proteomes" id="UP001162156">
    <property type="component" value="Unassembled WGS sequence"/>
</dbReference>
<feature type="signal peptide" evidence="6">
    <location>
        <begin position="1"/>
        <end position="21"/>
    </location>
</feature>
<reference evidence="8" key="1">
    <citation type="journal article" date="2023" name="Insect Mol. Biol.">
        <title>Genome sequencing provides insights into the evolution of gene families encoding plant cell wall-degrading enzymes in longhorned beetles.</title>
        <authorList>
            <person name="Shin N.R."/>
            <person name="Okamura Y."/>
            <person name="Kirsch R."/>
            <person name="Pauchet Y."/>
        </authorList>
    </citation>
    <scope>NUCLEOTIDE SEQUENCE</scope>
    <source>
        <strain evidence="8">RBIC_L_NR</strain>
    </source>
</reference>
<evidence type="ECO:0000256" key="6">
    <source>
        <dbReference type="SAM" id="SignalP"/>
    </source>
</evidence>
<accession>A0AAV8ZUW1</accession>
<evidence type="ECO:0000256" key="2">
    <source>
        <dbReference type="ARBA" id="ARBA00022722"/>
    </source>
</evidence>
<keyword evidence="3" id="KW-0378">Hydrolase</keyword>
<keyword evidence="2" id="KW-0540">Nuclease</keyword>
<dbReference type="InterPro" id="IPR040255">
    <property type="entry name" value="Non-specific_endonuclease"/>
</dbReference>
<keyword evidence="9" id="KW-1185">Reference proteome</keyword>
<feature type="chain" id="PRO_5043529969" description="DNA/RNA non-specific endonuclease/pyrophosphatase/phosphodiesterase domain-containing protein" evidence="6">
    <location>
        <begin position="22"/>
        <end position="411"/>
    </location>
</feature>
<comment type="similarity">
    <text evidence="1">Belongs to the DNA/RNA non-specific endonuclease family.</text>
</comment>
<sequence>MQKMRGLPVLTLLSFVTFVNCFTIPGDVKATGCQINIKVLPANTPLLLTSKTREVIFPNLGTSFVNLAQNEKIDLDCPGTGNIQAGGATIVGIAEATCVSGWDFQISGRQVNISSVLCSSRITSTARATGKTCWGKGIEIEIGLQLHDGRFIQQYTSCFDDVARNVLYSRYFLTNNIENQLTGGTSPSWSEDTFYNLGARVNNIYPIATHRVTINKQLGLPDGDLKYVGTGHYYLAKGHLTARTDYMYNAQQMSTFHYVNSAPQWQTFNGYNWFYFERSLRVYASKNLVDLEVYTGTYGISTLPHATTGRDVELYFYVDNNGNKAMPIPELFWKVAYDPINRAGIAVLGINNPYQTDVTKSIICNDVADRLNWLTFDRFRLEYGYIYACTIADFRKVVPNLPNFDARNILN</sequence>
<dbReference type="GO" id="GO:0005743">
    <property type="term" value="C:mitochondrial inner membrane"/>
    <property type="evidence" value="ECO:0007669"/>
    <property type="project" value="TreeGrafter"/>
</dbReference>
<dbReference type="GO" id="GO:0000014">
    <property type="term" value="F:single-stranded DNA endodeoxyribonuclease activity"/>
    <property type="evidence" value="ECO:0007669"/>
    <property type="project" value="TreeGrafter"/>
</dbReference>
<dbReference type="PANTHER" id="PTHR13966:SF19">
    <property type="entry name" value="NUCLEASE EXOG, MITOCHONDRIAL"/>
    <property type="match status" value="1"/>
</dbReference>
<dbReference type="GO" id="GO:0006309">
    <property type="term" value="P:apoptotic DNA fragmentation"/>
    <property type="evidence" value="ECO:0007669"/>
    <property type="project" value="TreeGrafter"/>
</dbReference>
<evidence type="ECO:0000256" key="1">
    <source>
        <dbReference type="ARBA" id="ARBA00010052"/>
    </source>
</evidence>
<protein>
    <recommendedName>
        <fullName evidence="7">DNA/RNA non-specific endonuclease/pyrophosphatase/phosphodiesterase domain-containing protein</fullName>
    </recommendedName>
</protein>
<evidence type="ECO:0000256" key="4">
    <source>
        <dbReference type="PIRSR" id="PIRSR640255-1"/>
    </source>
</evidence>
<dbReference type="GO" id="GO:0046872">
    <property type="term" value="F:metal ion binding"/>
    <property type="evidence" value="ECO:0007669"/>
    <property type="project" value="UniProtKB-KW"/>
</dbReference>
<keyword evidence="6" id="KW-0732">Signal</keyword>
<evidence type="ECO:0000313" key="8">
    <source>
        <dbReference type="EMBL" id="KAJ8971736.1"/>
    </source>
</evidence>
<feature type="active site" description="Proton acceptor" evidence="4">
    <location>
        <position position="239"/>
    </location>
</feature>
<dbReference type="PANTHER" id="PTHR13966">
    <property type="entry name" value="ENDONUCLEASE RELATED"/>
    <property type="match status" value="1"/>
</dbReference>
<organism evidence="8 9">
    <name type="scientific">Rhamnusium bicolor</name>
    <dbReference type="NCBI Taxonomy" id="1586634"/>
    <lineage>
        <taxon>Eukaryota</taxon>
        <taxon>Metazoa</taxon>
        <taxon>Ecdysozoa</taxon>
        <taxon>Arthropoda</taxon>
        <taxon>Hexapoda</taxon>
        <taxon>Insecta</taxon>
        <taxon>Pterygota</taxon>
        <taxon>Neoptera</taxon>
        <taxon>Endopterygota</taxon>
        <taxon>Coleoptera</taxon>
        <taxon>Polyphaga</taxon>
        <taxon>Cucujiformia</taxon>
        <taxon>Chrysomeloidea</taxon>
        <taxon>Cerambycidae</taxon>
        <taxon>Lepturinae</taxon>
        <taxon>Rhagiini</taxon>
        <taxon>Rhamnusium</taxon>
    </lineage>
</organism>
<keyword evidence="5" id="KW-0479">Metal-binding</keyword>
<dbReference type="EMBL" id="JANEYF010000167">
    <property type="protein sequence ID" value="KAJ8971736.1"/>
    <property type="molecule type" value="Genomic_DNA"/>
</dbReference>
<proteinExistence type="inferred from homology"/>
<dbReference type="AlphaFoldDB" id="A0AAV8ZUW1"/>
<dbReference type="InterPro" id="IPR044925">
    <property type="entry name" value="His-Me_finger_sf"/>
</dbReference>
<evidence type="ECO:0000256" key="5">
    <source>
        <dbReference type="PIRSR" id="PIRSR640255-2"/>
    </source>
</evidence>
<gene>
    <name evidence="8" type="ORF">NQ314_000549</name>
</gene>
<comment type="caution">
    <text evidence="8">The sequence shown here is derived from an EMBL/GenBank/DDBJ whole genome shotgun (WGS) entry which is preliminary data.</text>
</comment>
<feature type="binding site" evidence="5">
    <location>
        <position position="269"/>
    </location>
    <ligand>
        <name>Mg(2+)</name>
        <dbReference type="ChEBI" id="CHEBI:18420"/>
        <note>catalytic</note>
    </ligand>
</feature>
<dbReference type="GO" id="GO:0004521">
    <property type="term" value="F:RNA endonuclease activity"/>
    <property type="evidence" value="ECO:0007669"/>
    <property type="project" value="TreeGrafter"/>
</dbReference>
<dbReference type="Pfam" id="PF01223">
    <property type="entry name" value="Endonuclease_NS"/>
    <property type="match status" value="1"/>
</dbReference>
<dbReference type="InterPro" id="IPR044929">
    <property type="entry name" value="DNA/RNA_non-sp_Endonuclease_sf"/>
</dbReference>
<dbReference type="GO" id="GO:0005634">
    <property type="term" value="C:nucleus"/>
    <property type="evidence" value="ECO:0007669"/>
    <property type="project" value="TreeGrafter"/>
</dbReference>
<evidence type="ECO:0000259" key="7">
    <source>
        <dbReference type="SMART" id="SM00892"/>
    </source>
</evidence>
<evidence type="ECO:0000256" key="3">
    <source>
        <dbReference type="ARBA" id="ARBA00022759"/>
    </source>
</evidence>
<keyword evidence="3" id="KW-0255">Endonuclease</keyword>
<evidence type="ECO:0000313" key="9">
    <source>
        <dbReference type="Proteomes" id="UP001162156"/>
    </source>
</evidence>
<feature type="domain" description="DNA/RNA non-specific endonuclease/pyrophosphatase/phosphodiesterase" evidence="7">
    <location>
        <begin position="151"/>
        <end position="394"/>
    </location>
</feature>
<name>A0AAV8ZUW1_9CUCU</name>
<dbReference type="SUPFAM" id="SSF54060">
    <property type="entry name" value="His-Me finger endonucleases"/>
    <property type="match status" value="1"/>
</dbReference>
<dbReference type="Gene3D" id="3.40.570.10">
    <property type="entry name" value="Extracellular Endonuclease, subunit A"/>
    <property type="match status" value="1"/>
</dbReference>
<dbReference type="FunFam" id="3.40.570.10:FF:000007">
    <property type="entry name" value="Alkaline nuclease"/>
    <property type="match status" value="1"/>
</dbReference>
<dbReference type="GO" id="GO:0003676">
    <property type="term" value="F:nucleic acid binding"/>
    <property type="evidence" value="ECO:0007669"/>
    <property type="project" value="InterPro"/>
</dbReference>
<dbReference type="SMART" id="SM00892">
    <property type="entry name" value="Endonuclease_NS"/>
    <property type="match status" value="1"/>
</dbReference>
<dbReference type="InterPro" id="IPR001604">
    <property type="entry name" value="Endo_G_ENPP1-like_dom"/>
</dbReference>